<keyword evidence="2" id="KW-0812">Transmembrane</keyword>
<gene>
    <name evidence="3" type="ORF">HXX76_008379</name>
</gene>
<keyword evidence="2" id="KW-0472">Membrane</keyword>
<dbReference type="AlphaFoldDB" id="A0A835SUH1"/>
<keyword evidence="4" id="KW-1185">Reference proteome</keyword>
<organism evidence="3 4">
    <name type="scientific">Chlamydomonas incerta</name>
    <dbReference type="NCBI Taxonomy" id="51695"/>
    <lineage>
        <taxon>Eukaryota</taxon>
        <taxon>Viridiplantae</taxon>
        <taxon>Chlorophyta</taxon>
        <taxon>core chlorophytes</taxon>
        <taxon>Chlorophyceae</taxon>
        <taxon>CS clade</taxon>
        <taxon>Chlamydomonadales</taxon>
        <taxon>Chlamydomonadaceae</taxon>
        <taxon>Chlamydomonas</taxon>
    </lineage>
</organism>
<name>A0A835SUH1_CHLIN</name>
<feature type="region of interest" description="Disordered" evidence="1">
    <location>
        <begin position="1"/>
        <end position="30"/>
    </location>
</feature>
<dbReference type="EMBL" id="JAEHOC010000019">
    <property type="protein sequence ID" value="KAG2433313.1"/>
    <property type="molecule type" value="Genomic_DNA"/>
</dbReference>
<reference evidence="3" key="1">
    <citation type="journal article" date="2020" name="bioRxiv">
        <title>Comparative genomics of Chlamydomonas.</title>
        <authorList>
            <person name="Craig R.J."/>
            <person name="Hasan A.R."/>
            <person name="Ness R.W."/>
            <person name="Keightley P.D."/>
        </authorList>
    </citation>
    <scope>NUCLEOTIDE SEQUENCE</scope>
    <source>
        <strain evidence="3">SAG 7.73</strain>
    </source>
</reference>
<dbReference type="OrthoDB" id="10372565at2759"/>
<proteinExistence type="predicted"/>
<protein>
    <submittedName>
        <fullName evidence="3">Uncharacterized protein</fullName>
    </submittedName>
</protein>
<evidence type="ECO:0000256" key="2">
    <source>
        <dbReference type="SAM" id="Phobius"/>
    </source>
</evidence>
<feature type="transmembrane region" description="Helical" evidence="2">
    <location>
        <begin position="40"/>
        <end position="59"/>
    </location>
</feature>
<comment type="caution">
    <text evidence="3">The sequence shown here is derived from an EMBL/GenBank/DDBJ whole genome shotgun (WGS) entry which is preliminary data.</text>
</comment>
<keyword evidence="2" id="KW-1133">Transmembrane helix</keyword>
<evidence type="ECO:0000313" key="4">
    <source>
        <dbReference type="Proteomes" id="UP000650467"/>
    </source>
</evidence>
<dbReference type="Proteomes" id="UP000650467">
    <property type="component" value="Unassembled WGS sequence"/>
</dbReference>
<sequence>MSRSTSSGSVPEAVDTMMHHPHVDHGLDAKADKDKRGNGLFLWAHQTLFMALASIAAVADAATRPVRGVLRAVLRHD</sequence>
<evidence type="ECO:0000256" key="1">
    <source>
        <dbReference type="SAM" id="MobiDB-lite"/>
    </source>
</evidence>
<accession>A0A835SUH1</accession>
<evidence type="ECO:0000313" key="3">
    <source>
        <dbReference type="EMBL" id="KAG2433313.1"/>
    </source>
</evidence>
<feature type="compositionally biased region" description="Basic and acidic residues" evidence="1">
    <location>
        <begin position="17"/>
        <end position="30"/>
    </location>
</feature>